<dbReference type="GO" id="GO:0005886">
    <property type="term" value="C:plasma membrane"/>
    <property type="evidence" value="ECO:0007669"/>
    <property type="project" value="UniProtKB-SubCell"/>
</dbReference>
<evidence type="ECO:0000256" key="5">
    <source>
        <dbReference type="ARBA" id="ARBA00022741"/>
    </source>
</evidence>
<dbReference type="GO" id="GO:0034040">
    <property type="term" value="F:ATPase-coupled lipid transmembrane transporter activity"/>
    <property type="evidence" value="ECO:0007669"/>
    <property type="project" value="TreeGrafter"/>
</dbReference>
<evidence type="ECO:0000256" key="1">
    <source>
        <dbReference type="ARBA" id="ARBA00004429"/>
    </source>
</evidence>
<dbReference type="InterPro" id="IPR039421">
    <property type="entry name" value="Type_1_exporter"/>
</dbReference>
<dbReference type="InterPro" id="IPR003439">
    <property type="entry name" value="ABC_transporter-like_ATP-bd"/>
</dbReference>
<proteinExistence type="inferred from homology"/>
<feature type="transmembrane region" description="Helical" evidence="10">
    <location>
        <begin position="58"/>
        <end position="77"/>
    </location>
</feature>
<dbReference type="GO" id="GO:0140359">
    <property type="term" value="F:ABC-type transporter activity"/>
    <property type="evidence" value="ECO:0007669"/>
    <property type="project" value="InterPro"/>
</dbReference>
<keyword evidence="7 10" id="KW-1133">Transmembrane helix</keyword>
<dbReference type="KEGG" id="shi:Shel_26120"/>
<accession>C7N393</accession>
<feature type="transmembrane region" description="Helical" evidence="10">
    <location>
        <begin position="25"/>
        <end position="46"/>
    </location>
</feature>
<evidence type="ECO:0000256" key="6">
    <source>
        <dbReference type="ARBA" id="ARBA00022840"/>
    </source>
</evidence>
<dbReference type="Gene3D" id="3.40.50.300">
    <property type="entry name" value="P-loop containing nucleotide triphosphate hydrolases"/>
    <property type="match status" value="1"/>
</dbReference>
<keyword evidence="4 10" id="KW-0812">Transmembrane</keyword>
<dbReference type="PROSITE" id="PS50893">
    <property type="entry name" value="ABC_TRANSPORTER_2"/>
    <property type="match status" value="1"/>
</dbReference>
<dbReference type="SMART" id="SM00382">
    <property type="entry name" value="AAA"/>
    <property type="match status" value="1"/>
</dbReference>
<evidence type="ECO:0000256" key="4">
    <source>
        <dbReference type="ARBA" id="ARBA00022692"/>
    </source>
</evidence>
<evidence type="ECO:0000313" key="14">
    <source>
        <dbReference type="Proteomes" id="UP000002026"/>
    </source>
</evidence>
<dbReference type="Pfam" id="PF00005">
    <property type="entry name" value="ABC_tran"/>
    <property type="match status" value="1"/>
</dbReference>
<dbReference type="SUPFAM" id="SSF52540">
    <property type="entry name" value="P-loop containing nucleoside triphosphate hydrolases"/>
    <property type="match status" value="1"/>
</dbReference>
<evidence type="ECO:0000256" key="8">
    <source>
        <dbReference type="ARBA" id="ARBA00023136"/>
    </source>
</evidence>
<dbReference type="PROSITE" id="PS00211">
    <property type="entry name" value="ABC_TRANSPORTER_1"/>
    <property type="match status" value="1"/>
</dbReference>
<dbReference type="FunFam" id="3.40.50.300:FF:000221">
    <property type="entry name" value="Multidrug ABC transporter ATP-binding protein"/>
    <property type="match status" value="1"/>
</dbReference>
<dbReference type="HOGENOM" id="CLU_000604_84_9_11"/>
<dbReference type="GO" id="GO:0005524">
    <property type="term" value="F:ATP binding"/>
    <property type="evidence" value="ECO:0007669"/>
    <property type="project" value="UniProtKB-KW"/>
</dbReference>
<keyword evidence="5" id="KW-0547">Nucleotide-binding</keyword>
<dbReference type="InterPro" id="IPR027417">
    <property type="entry name" value="P-loop_NTPase"/>
</dbReference>
<name>C7N393_SLAHD</name>
<evidence type="ECO:0000256" key="9">
    <source>
        <dbReference type="ARBA" id="ARBA00023455"/>
    </source>
</evidence>
<keyword evidence="6" id="KW-0067">ATP-binding</keyword>
<evidence type="ECO:0000256" key="7">
    <source>
        <dbReference type="ARBA" id="ARBA00022989"/>
    </source>
</evidence>
<dbReference type="Proteomes" id="UP000002026">
    <property type="component" value="Chromosome"/>
</dbReference>
<feature type="domain" description="ABC transmembrane type-1" evidence="12">
    <location>
        <begin position="25"/>
        <end position="305"/>
    </location>
</feature>
<gene>
    <name evidence="13" type="ordered locus">Shel_26120</name>
</gene>
<dbReference type="CDD" id="cd07346">
    <property type="entry name" value="ABC_6TM_exporters"/>
    <property type="match status" value="1"/>
</dbReference>
<organism evidence="13 14">
    <name type="scientific">Slackia heliotrinireducens (strain ATCC 29202 / DSM 20476 / NCTC 11029 / RHS 1)</name>
    <name type="common">Peptococcus heliotrinreducens</name>
    <dbReference type="NCBI Taxonomy" id="471855"/>
    <lineage>
        <taxon>Bacteria</taxon>
        <taxon>Bacillati</taxon>
        <taxon>Actinomycetota</taxon>
        <taxon>Coriobacteriia</taxon>
        <taxon>Eggerthellales</taxon>
        <taxon>Eggerthellaceae</taxon>
        <taxon>Slackia</taxon>
    </lineage>
</organism>
<dbReference type="InterPro" id="IPR017871">
    <property type="entry name" value="ABC_transporter-like_CS"/>
</dbReference>
<dbReference type="Gene3D" id="1.20.1560.10">
    <property type="entry name" value="ABC transporter type 1, transmembrane domain"/>
    <property type="match status" value="1"/>
</dbReference>
<dbReference type="PANTHER" id="PTHR24221">
    <property type="entry name" value="ATP-BINDING CASSETTE SUB-FAMILY B"/>
    <property type="match status" value="1"/>
</dbReference>
<protein>
    <submittedName>
        <fullName evidence="13">ABC-type multidrug transport system, ATPase and permease component</fullName>
    </submittedName>
</protein>
<dbReference type="InterPro" id="IPR003593">
    <property type="entry name" value="AAA+_ATPase"/>
</dbReference>
<dbReference type="EMBL" id="CP001684">
    <property type="protein sequence ID" value="ACV23616.1"/>
    <property type="molecule type" value="Genomic_DNA"/>
</dbReference>
<feature type="transmembrane region" description="Helical" evidence="10">
    <location>
        <begin position="139"/>
        <end position="158"/>
    </location>
</feature>
<dbReference type="InterPro" id="IPR036640">
    <property type="entry name" value="ABC1_TM_sf"/>
</dbReference>
<keyword evidence="3" id="KW-1003">Cell membrane</keyword>
<keyword evidence="14" id="KW-1185">Reference proteome</keyword>
<keyword evidence="8 10" id="KW-0472">Membrane</keyword>
<feature type="transmembrane region" description="Helical" evidence="10">
    <location>
        <begin position="164"/>
        <end position="181"/>
    </location>
</feature>
<dbReference type="RefSeq" id="WP_012799714.1">
    <property type="nucleotide sequence ID" value="NC_013165.1"/>
</dbReference>
<sequence length="580" mass="63470">MFGKKFQRRFALTDQGVVNMKKGTFWTVVVNLTAMVGMGLLYLLMMQFTNTLTDGSDLPNAILFCLLTLAFVVLSFITHLQQYDATYGLVYDEVKTMRVGLAERLRKLPLGFFGKRDLADLTETIMGDVNRMEHVWSHAVGYLYGSYISTAIIAVMLLAMDWRLAIACLWGVPVAFLLLFGTRRLSERNSATTKAAALEVSDGIQETLENIREIHATNQQQRYLDDLNAKIDAHERTMIKGELATGLFVNGASVIMRLGVATTILTGANLILSGQIDFMVLFLFLLVITRIYAPFDQSLIMIAEMFLSQISADRLMAIYDTPIAEGAETFAPDGHDIVFKNVGFSYSDEQVLRGVSFTAKEGEVTALVGPSGSGKSTCARLAARLWDVAEGTIEVGGVDIATVDPEVLLTDYSMVFQDVTLFDDTVMANIRLGKLGATDEEVLAAAAAANCDEFVSKLPLGYNTPIGENGARLSGGERQRISIARALLKDAPIVLLDEATASLDVENETKVQDALSRLLQSKTVLVIAHRMRTVEAADKIVVLAGGRVIEEGTPADLLARENSSFAHMRELQSASARWSM</sequence>
<comment type="subcellular location">
    <subcellularLocation>
        <location evidence="1">Cell inner membrane</location>
        <topology evidence="1">Multi-pass membrane protein</topology>
    </subcellularLocation>
</comment>
<keyword evidence="2" id="KW-0813">Transport</keyword>
<dbReference type="PANTHER" id="PTHR24221:SF397">
    <property type="entry name" value="ABC TRANSPORTER, ATP-BINDING TRANSMEMBRANE PROTEIN"/>
    <property type="match status" value="1"/>
</dbReference>
<dbReference type="PROSITE" id="PS50929">
    <property type="entry name" value="ABC_TM1F"/>
    <property type="match status" value="1"/>
</dbReference>
<dbReference type="AlphaFoldDB" id="C7N393"/>
<dbReference type="InterPro" id="IPR011527">
    <property type="entry name" value="ABC1_TM_dom"/>
</dbReference>
<evidence type="ECO:0000256" key="2">
    <source>
        <dbReference type="ARBA" id="ARBA00022448"/>
    </source>
</evidence>
<dbReference type="GO" id="GO:0016887">
    <property type="term" value="F:ATP hydrolysis activity"/>
    <property type="evidence" value="ECO:0007669"/>
    <property type="project" value="InterPro"/>
</dbReference>
<dbReference type="eggNOG" id="COG1132">
    <property type="taxonomic scope" value="Bacteria"/>
</dbReference>
<evidence type="ECO:0000256" key="10">
    <source>
        <dbReference type="SAM" id="Phobius"/>
    </source>
</evidence>
<evidence type="ECO:0000259" key="12">
    <source>
        <dbReference type="PROSITE" id="PS50929"/>
    </source>
</evidence>
<evidence type="ECO:0000313" key="13">
    <source>
        <dbReference type="EMBL" id="ACV23616.1"/>
    </source>
</evidence>
<reference evidence="13 14" key="1">
    <citation type="journal article" date="2009" name="Stand. Genomic Sci.">
        <title>Complete genome sequence of Slackia heliotrinireducens type strain (RHS 1).</title>
        <authorList>
            <person name="Pukall R."/>
            <person name="Lapidus A."/>
            <person name="Nolan M."/>
            <person name="Copeland A."/>
            <person name="Glavina Del Rio T."/>
            <person name="Lucas S."/>
            <person name="Chen F."/>
            <person name="Tice H."/>
            <person name="Cheng J.F."/>
            <person name="Chertkov O."/>
            <person name="Bruce D."/>
            <person name="Goodwin L."/>
            <person name="Kuske C."/>
            <person name="Brettin T."/>
            <person name="Detter J.C."/>
            <person name="Han C."/>
            <person name="Pitluck S."/>
            <person name="Pati A."/>
            <person name="Mavrommatis K."/>
            <person name="Ivanova N."/>
            <person name="Ovchinnikova G."/>
            <person name="Chen A."/>
            <person name="Palaniappan K."/>
            <person name="Schneider S."/>
            <person name="Rohde M."/>
            <person name="Chain P."/>
            <person name="D'haeseleer P."/>
            <person name="Goker M."/>
            <person name="Bristow J."/>
            <person name="Eisen J.A."/>
            <person name="Markowitz V."/>
            <person name="Kyrpides N.C."/>
            <person name="Klenk H.P."/>
            <person name="Hugenholtz P."/>
        </authorList>
    </citation>
    <scope>NUCLEOTIDE SEQUENCE [LARGE SCALE GENOMIC DNA]</scope>
    <source>
        <strain evidence="14">ATCC 29202 / DSM 20476 / NCTC 11029 / RHS 1</strain>
    </source>
</reference>
<dbReference type="Pfam" id="PF00664">
    <property type="entry name" value="ABC_membrane"/>
    <property type="match status" value="1"/>
</dbReference>
<feature type="domain" description="ABC transporter" evidence="11">
    <location>
        <begin position="337"/>
        <end position="570"/>
    </location>
</feature>
<dbReference type="STRING" id="471855.Shel_26120"/>
<comment type="similarity">
    <text evidence="9">Belongs to the ABC transporter superfamily. Siderophore-Fe(3+) uptake transporter (SIUT) (TC 3.A.1.21) family.</text>
</comment>
<evidence type="ECO:0000259" key="11">
    <source>
        <dbReference type="PROSITE" id="PS50893"/>
    </source>
</evidence>
<dbReference type="SUPFAM" id="SSF90123">
    <property type="entry name" value="ABC transporter transmembrane region"/>
    <property type="match status" value="1"/>
</dbReference>
<feature type="transmembrane region" description="Helical" evidence="10">
    <location>
        <begin position="278"/>
        <end position="295"/>
    </location>
</feature>
<evidence type="ECO:0000256" key="3">
    <source>
        <dbReference type="ARBA" id="ARBA00022475"/>
    </source>
</evidence>